<feature type="compositionally biased region" description="Basic and acidic residues" evidence="1">
    <location>
        <begin position="306"/>
        <end position="317"/>
    </location>
</feature>
<feature type="region of interest" description="Disordered" evidence="1">
    <location>
        <begin position="300"/>
        <end position="324"/>
    </location>
</feature>
<feature type="compositionally biased region" description="Low complexity" evidence="1">
    <location>
        <begin position="180"/>
        <end position="192"/>
    </location>
</feature>
<dbReference type="EMBL" id="NMUH01000026">
    <property type="protein sequence ID" value="MQL68964.1"/>
    <property type="molecule type" value="Genomic_DNA"/>
</dbReference>
<accession>A0A843THB1</accession>
<reference evidence="2" key="1">
    <citation type="submission" date="2017-07" db="EMBL/GenBank/DDBJ databases">
        <title>Taro Niue Genome Assembly and Annotation.</title>
        <authorList>
            <person name="Atibalentja N."/>
            <person name="Keating K."/>
            <person name="Fields C.J."/>
        </authorList>
    </citation>
    <scope>NUCLEOTIDE SEQUENCE</scope>
    <source>
        <strain evidence="2">Niue_2</strain>
        <tissue evidence="2">Leaf</tissue>
    </source>
</reference>
<dbReference type="Proteomes" id="UP000652761">
    <property type="component" value="Unassembled WGS sequence"/>
</dbReference>
<keyword evidence="3" id="KW-1185">Reference proteome</keyword>
<feature type="region of interest" description="Disordered" evidence="1">
    <location>
        <begin position="169"/>
        <end position="226"/>
    </location>
</feature>
<sequence length="593" mass="63609">MATAAAMLGLRKAAASTSRRLAGNLGAFILPRRFPPSLSFLLHSHATSFEAPPQGGPCKREDAKPTSPPSIPSPVRLRLSFPFLLLSLTLSHINFGIRVGFGSFHGAEIRPAFFLPPGFLLPVSYTVHTATRLHRTSQQRPSRLPSRTHSHARGCPAHVNRLRQPCLAGFGHRPRPPHARAPASASASRPASVCARCRPAPASTLPSPAPAPPTSAQPDNARLRPTLPPPRPFCACTVRRESAPAPGSADGTRLQLPRPLSLRRACVRIPQPLHQHLRSHQPAAPSSACALVPPTHTFKPPRLCHRTSEEEKGKREEEEGGVVAETSTAGPIYRCRCRRCGTCRLPSSPSVTPFSAIATLLSLSLASPCTRLEERGRKEEADPFKVDRSNQYISTVDKPVPPEKTVIDEKSLELVTITEHGIMISILGCTPKILLLCECYSTTSTSLTTVTTSTSLSCEPSLKATRRWSRDPPSPERGWCVTGLAVCGCVGGSDLQAPRVKLAGRWPMGAAASVVILLLSLPSTESMLQAATSFPSFDGERRHSRLFGSSFRLREPGIRNLLCGGLVSGEGDDLVAVVITNPSSSVLGEVALV</sequence>
<evidence type="ECO:0000313" key="2">
    <source>
        <dbReference type="EMBL" id="MQL68964.1"/>
    </source>
</evidence>
<evidence type="ECO:0000256" key="1">
    <source>
        <dbReference type="SAM" id="MobiDB-lite"/>
    </source>
</evidence>
<evidence type="ECO:0000313" key="3">
    <source>
        <dbReference type="Proteomes" id="UP000652761"/>
    </source>
</evidence>
<comment type="caution">
    <text evidence="2">The sequence shown here is derived from an EMBL/GenBank/DDBJ whole genome shotgun (WGS) entry which is preliminary data.</text>
</comment>
<organism evidence="2 3">
    <name type="scientific">Colocasia esculenta</name>
    <name type="common">Wild taro</name>
    <name type="synonym">Arum esculentum</name>
    <dbReference type="NCBI Taxonomy" id="4460"/>
    <lineage>
        <taxon>Eukaryota</taxon>
        <taxon>Viridiplantae</taxon>
        <taxon>Streptophyta</taxon>
        <taxon>Embryophyta</taxon>
        <taxon>Tracheophyta</taxon>
        <taxon>Spermatophyta</taxon>
        <taxon>Magnoliopsida</taxon>
        <taxon>Liliopsida</taxon>
        <taxon>Araceae</taxon>
        <taxon>Aroideae</taxon>
        <taxon>Colocasieae</taxon>
        <taxon>Colocasia</taxon>
    </lineage>
</organism>
<proteinExistence type="predicted"/>
<feature type="region of interest" description="Disordered" evidence="1">
    <location>
        <begin position="50"/>
        <end position="71"/>
    </location>
</feature>
<feature type="region of interest" description="Disordered" evidence="1">
    <location>
        <begin position="132"/>
        <end position="153"/>
    </location>
</feature>
<gene>
    <name evidence="2" type="ORF">Taro_001275</name>
</gene>
<name>A0A843THB1_COLES</name>
<dbReference type="AlphaFoldDB" id="A0A843THB1"/>
<protein>
    <submittedName>
        <fullName evidence="2">Uncharacterized protein</fullName>
    </submittedName>
</protein>